<dbReference type="PANTHER" id="PTHR30097:SF15">
    <property type="entry name" value="CATION EFFLUX SYSTEM PROTEIN CUSB"/>
    <property type="match status" value="1"/>
</dbReference>
<keyword evidence="10" id="KW-1185">Reference proteome</keyword>
<dbReference type="Pfam" id="PF25954">
    <property type="entry name" value="Beta-barrel_RND_2"/>
    <property type="match status" value="1"/>
</dbReference>
<dbReference type="Gene3D" id="2.40.30.170">
    <property type="match status" value="1"/>
</dbReference>
<evidence type="ECO:0000256" key="5">
    <source>
        <dbReference type="SAM" id="SignalP"/>
    </source>
</evidence>
<dbReference type="Proteomes" id="UP000321638">
    <property type="component" value="Unassembled WGS sequence"/>
</dbReference>
<dbReference type="Pfam" id="PF25919">
    <property type="entry name" value="BSH_CusB"/>
    <property type="match status" value="1"/>
</dbReference>
<evidence type="ECO:0000259" key="6">
    <source>
        <dbReference type="Pfam" id="PF25919"/>
    </source>
</evidence>
<keyword evidence="3 5" id="KW-0732">Signal</keyword>
<dbReference type="SUPFAM" id="SSF111369">
    <property type="entry name" value="HlyD-like secretion proteins"/>
    <property type="match status" value="1"/>
</dbReference>
<evidence type="ECO:0000256" key="1">
    <source>
        <dbReference type="ARBA" id="ARBA00009477"/>
    </source>
</evidence>
<organism evidence="9 10">
    <name type="scientific">Vineibacter terrae</name>
    <dbReference type="NCBI Taxonomy" id="2586908"/>
    <lineage>
        <taxon>Bacteria</taxon>
        <taxon>Pseudomonadati</taxon>
        <taxon>Pseudomonadota</taxon>
        <taxon>Alphaproteobacteria</taxon>
        <taxon>Hyphomicrobiales</taxon>
        <taxon>Vineibacter</taxon>
    </lineage>
</organism>
<dbReference type="InterPro" id="IPR058792">
    <property type="entry name" value="Beta-barrel_RND_2"/>
</dbReference>
<evidence type="ECO:0000313" key="9">
    <source>
        <dbReference type="EMBL" id="TXL80382.1"/>
    </source>
</evidence>
<dbReference type="RefSeq" id="WP_147845796.1">
    <property type="nucleotide sequence ID" value="NZ_VDUZ01000004.1"/>
</dbReference>
<feature type="domain" description="CusB-like barrel-sandwich hybrid" evidence="6">
    <location>
        <begin position="131"/>
        <end position="247"/>
    </location>
</feature>
<dbReference type="NCBIfam" id="TIGR01730">
    <property type="entry name" value="RND_mfp"/>
    <property type="match status" value="1"/>
</dbReference>
<dbReference type="EMBL" id="VDUZ01000004">
    <property type="protein sequence ID" value="TXL80382.1"/>
    <property type="molecule type" value="Genomic_DNA"/>
</dbReference>
<dbReference type="Pfam" id="PF25975">
    <property type="entry name" value="CzcB_C"/>
    <property type="match status" value="1"/>
</dbReference>
<evidence type="ECO:0000256" key="2">
    <source>
        <dbReference type="ARBA" id="ARBA00022448"/>
    </source>
</evidence>
<feature type="signal peptide" evidence="5">
    <location>
        <begin position="1"/>
        <end position="21"/>
    </location>
</feature>
<evidence type="ECO:0000313" key="10">
    <source>
        <dbReference type="Proteomes" id="UP000321638"/>
    </source>
</evidence>
<dbReference type="AlphaFoldDB" id="A0A5C8PTH5"/>
<feature type="domain" description="CusB-like beta-barrel" evidence="7">
    <location>
        <begin position="252"/>
        <end position="328"/>
    </location>
</feature>
<dbReference type="FunFam" id="2.40.420.20:FF:000003">
    <property type="entry name" value="Cation efflux system protein cusB"/>
    <property type="match status" value="1"/>
</dbReference>
<dbReference type="GO" id="GO:0030288">
    <property type="term" value="C:outer membrane-bounded periplasmic space"/>
    <property type="evidence" value="ECO:0007669"/>
    <property type="project" value="TreeGrafter"/>
</dbReference>
<reference evidence="9 10" key="1">
    <citation type="submission" date="2019-06" db="EMBL/GenBank/DDBJ databases">
        <title>New taxonomy in bacterial strain CC-CFT640, isolated from vineyard.</title>
        <authorList>
            <person name="Lin S.-Y."/>
            <person name="Tsai C.-F."/>
            <person name="Young C.-C."/>
        </authorList>
    </citation>
    <scope>NUCLEOTIDE SEQUENCE [LARGE SCALE GENOMIC DNA]</scope>
    <source>
        <strain evidence="9 10">CC-CFT640</strain>
    </source>
</reference>
<evidence type="ECO:0000256" key="4">
    <source>
        <dbReference type="ARBA" id="ARBA00023065"/>
    </source>
</evidence>
<feature type="chain" id="PRO_5022901396" evidence="5">
    <location>
        <begin position="22"/>
        <end position="415"/>
    </location>
</feature>
<dbReference type="GO" id="GO:0022857">
    <property type="term" value="F:transmembrane transporter activity"/>
    <property type="evidence" value="ECO:0007669"/>
    <property type="project" value="InterPro"/>
</dbReference>
<dbReference type="GO" id="GO:0046914">
    <property type="term" value="F:transition metal ion binding"/>
    <property type="evidence" value="ECO:0007669"/>
    <property type="project" value="TreeGrafter"/>
</dbReference>
<feature type="domain" description="CzcB-like C-terminal circularly permuted SH3-like" evidence="8">
    <location>
        <begin position="337"/>
        <end position="396"/>
    </location>
</feature>
<name>A0A5C8PTH5_9HYPH</name>
<comment type="caution">
    <text evidence="9">The sequence shown here is derived from an EMBL/GenBank/DDBJ whole genome shotgun (WGS) entry which is preliminary data.</text>
</comment>
<dbReference type="InterPro" id="IPR051909">
    <property type="entry name" value="MFP_Cation_Efflux"/>
</dbReference>
<keyword evidence="4" id="KW-0406">Ion transport</keyword>
<dbReference type="OrthoDB" id="9806939at2"/>
<proteinExistence type="inferred from homology"/>
<dbReference type="InterPro" id="IPR058649">
    <property type="entry name" value="CzcB_C"/>
</dbReference>
<comment type="similarity">
    <text evidence="1">Belongs to the membrane fusion protein (MFP) (TC 8.A.1) family.</text>
</comment>
<evidence type="ECO:0000256" key="3">
    <source>
        <dbReference type="ARBA" id="ARBA00022729"/>
    </source>
</evidence>
<protein>
    <submittedName>
        <fullName evidence="9">Efflux RND transporter periplasmic adaptor subunit</fullName>
    </submittedName>
</protein>
<evidence type="ECO:0000259" key="8">
    <source>
        <dbReference type="Pfam" id="PF25975"/>
    </source>
</evidence>
<sequence>MRARTLLFAATIALAGIGAGAAGAYFAMNRQVPASDAATPPPEAGGRKILYYRNPMGAPDTSPVPKQDSMGMDYLPVYEGEEPPDDSGTVTLSPQRIQRLGVRSEMVERRMLTRPVRATGTVQFDERRQTIVALLFEGWIERLVASATGDKVRRGEALATIYSPALLLAEQEYVLTRKSTSTVAGLEAVALQRLRVLRVPEPEVERLRRGGEPRSMVDIPAPADGVVLEKPAILGMRVTPGDMLFKLVDLASVWVIADVPETGLADIRVGQAASIATAAYPDASFTGTVGYIYPAVARETRTVRVRIELPNPEERLKADMLARVEIMTGESAAAVPAVPESAVIDSGTRRVVLVDKGEGRFEPRAVKLGRRAGAYYPVVEGVAEGERVVVSATFLIDSESNLRAALKSFTPPKSE</sequence>
<dbReference type="PANTHER" id="PTHR30097">
    <property type="entry name" value="CATION EFFLUX SYSTEM PROTEIN CUSB"/>
    <property type="match status" value="1"/>
</dbReference>
<dbReference type="InterPro" id="IPR006143">
    <property type="entry name" value="RND_pump_MFP"/>
</dbReference>
<dbReference type="GO" id="GO:0060003">
    <property type="term" value="P:copper ion export"/>
    <property type="evidence" value="ECO:0007669"/>
    <property type="project" value="TreeGrafter"/>
</dbReference>
<dbReference type="GO" id="GO:0015679">
    <property type="term" value="P:plasma membrane copper ion transport"/>
    <property type="evidence" value="ECO:0007669"/>
    <property type="project" value="TreeGrafter"/>
</dbReference>
<dbReference type="GO" id="GO:0016020">
    <property type="term" value="C:membrane"/>
    <property type="evidence" value="ECO:0007669"/>
    <property type="project" value="InterPro"/>
</dbReference>
<gene>
    <name evidence="9" type="ORF">FHP25_04950</name>
</gene>
<accession>A0A5C8PTH5</accession>
<dbReference type="FunFam" id="2.40.30.170:FF:000010">
    <property type="entry name" value="Efflux RND transporter periplasmic adaptor subunit"/>
    <property type="match status" value="1"/>
</dbReference>
<dbReference type="Gene3D" id="2.40.420.20">
    <property type="match status" value="1"/>
</dbReference>
<keyword evidence="2" id="KW-0813">Transport</keyword>
<evidence type="ECO:0000259" key="7">
    <source>
        <dbReference type="Pfam" id="PF25954"/>
    </source>
</evidence>
<dbReference type="InterPro" id="IPR058790">
    <property type="entry name" value="BSH_CusB"/>
</dbReference>